<gene>
    <name evidence="1" type="ORF">V5799_005925</name>
</gene>
<name>A0AAQ4DXV6_AMBAM</name>
<keyword evidence="2" id="KW-1185">Reference proteome</keyword>
<comment type="caution">
    <text evidence="1">The sequence shown here is derived from an EMBL/GenBank/DDBJ whole genome shotgun (WGS) entry which is preliminary data.</text>
</comment>
<evidence type="ECO:0000313" key="2">
    <source>
        <dbReference type="Proteomes" id="UP001321473"/>
    </source>
</evidence>
<organism evidence="1 2">
    <name type="scientific">Amblyomma americanum</name>
    <name type="common">Lone star tick</name>
    <dbReference type="NCBI Taxonomy" id="6943"/>
    <lineage>
        <taxon>Eukaryota</taxon>
        <taxon>Metazoa</taxon>
        <taxon>Ecdysozoa</taxon>
        <taxon>Arthropoda</taxon>
        <taxon>Chelicerata</taxon>
        <taxon>Arachnida</taxon>
        <taxon>Acari</taxon>
        <taxon>Parasitiformes</taxon>
        <taxon>Ixodida</taxon>
        <taxon>Ixodoidea</taxon>
        <taxon>Ixodidae</taxon>
        <taxon>Amblyomminae</taxon>
        <taxon>Amblyomma</taxon>
    </lineage>
</organism>
<dbReference type="EMBL" id="JARKHS020025594">
    <property type="protein sequence ID" value="KAK8767296.1"/>
    <property type="molecule type" value="Genomic_DNA"/>
</dbReference>
<protein>
    <submittedName>
        <fullName evidence="1">Uncharacterized protein</fullName>
    </submittedName>
</protein>
<evidence type="ECO:0000313" key="1">
    <source>
        <dbReference type="EMBL" id="KAK8767296.1"/>
    </source>
</evidence>
<dbReference type="AlphaFoldDB" id="A0AAQ4DXV6"/>
<accession>A0AAQ4DXV6</accession>
<proteinExistence type="predicted"/>
<sequence length="66" mass="8175">MFAGRRDEDVDDWLDTYERCSAYNRWDDALKYLNVSFCLIEVARNWFINRDPRTTNWSTFKQQFRQ</sequence>
<reference evidence="1 2" key="1">
    <citation type="journal article" date="2023" name="Arcadia Sci">
        <title>De novo assembly of a long-read Amblyomma americanum tick genome.</title>
        <authorList>
            <person name="Chou S."/>
            <person name="Poskanzer K.E."/>
            <person name="Rollins M."/>
            <person name="Thuy-Boun P.S."/>
        </authorList>
    </citation>
    <scope>NUCLEOTIDE SEQUENCE [LARGE SCALE GENOMIC DNA]</scope>
    <source>
        <strain evidence="1">F_SG_1</strain>
        <tissue evidence="1">Salivary glands</tissue>
    </source>
</reference>
<dbReference type="Proteomes" id="UP001321473">
    <property type="component" value="Unassembled WGS sequence"/>
</dbReference>